<organism evidence="1">
    <name type="scientific">marine sediment metagenome</name>
    <dbReference type="NCBI Taxonomy" id="412755"/>
    <lineage>
        <taxon>unclassified sequences</taxon>
        <taxon>metagenomes</taxon>
        <taxon>ecological metagenomes</taxon>
    </lineage>
</organism>
<protein>
    <submittedName>
        <fullName evidence="1">Uncharacterized protein</fullName>
    </submittedName>
</protein>
<name>A0A0F9C671_9ZZZZ</name>
<dbReference type="Pfam" id="PF09931">
    <property type="entry name" value="Phage_phiJL001_Gp84_N"/>
    <property type="match status" value="1"/>
</dbReference>
<evidence type="ECO:0000313" key="1">
    <source>
        <dbReference type="EMBL" id="KKL44699.1"/>
    </source>
</evidence>
<reference evidence="1" key="1">
    <citation type="journal article" date="2015" name="Nature">
        <title>Complex archaea that bridge the gap between prokaryotes and eukaryotes.</title>
        <authorList>
            <person name="Spang A."/>
            <person name="Saw J.H."/>
            <person name="Jorgensen S.L."/>
            <person name="Zaremba-Niedzwiedzka K."/>
            <person name="Martijn J."/>
            <person name="Lind A.E."/>
            <person name="van Eijk R."/>
            <person name="Schleper C."/>
            <person name="Guy L."/>
            <person name="Ettema T.J."/>
        </authorList>
    </citation>
    <scope>NUCLEOTIDE SEQUENCE</scope>
</reference>
<sequence length="224" mass="24283">MRTVNATFSTAIAEGSLKVAELFILELADGSVYRYTSHSKNITWDAGSNTYTAIVISRGPIQFTNSFESDSVEVRIGNISGDLYAEVQANVLDACKITIKRILWDDTYAVDKEIIVFIGFADIEFDRSVLILQCRPLEDSLNVKLPRHTYQEPCNNSLFDTTCSLIRTTHKYEGTATGGTSITLIDTDRGSVYKVAFDGGDSSNAIEIGDTITGGVGAGTGVVV</sequence>
<dbReference type="EMBL" id="LAZR01034665">
    <property type="protein sequence ID" value="KKL44699.1"/>
    <property type="molecule type" value="Genomic_DNA"/>
</dbReference>
<comment type="caution">
    <text evidence="1">The sequence shown here is derived from an EMBL/GenBank/DDBJ whole genome shotgun (WGS) entry which is preliminary data.</text>
</comment>
<proteinExistence type="predicted"/>
<accession>A0A0F9C671</accession>
<gene>
    <name evidence="1" type="ORF">LCGC14_2363090</name>
</gene>
<dbReference type="AlphaFoldDB" id="A0A0F9C671"/>